<evidence type="ECO:0000313" key="1">
    <source>
        <dbReference type="EMBL" id="MBC4018691.1"/>
    </source>
</evidence>
<organism evidence="1 2">
    <name type="scientific">Siccirubricoccus deserti</name>
    <dbReference type="NCBI Taxonomy" id="2013562"/>
    <lineage>
        <taxon>Bacteria</taxon>
        <taxon>Pseudomonadati</taxon>
        <taxon>Pseudomonadota</taxon>
        <taxon>Alphaproteobacteria</taxon>
        <taxon>Acetobacterales</taxon>
        <taxon>Roseomonadaceae</taxon>
        <taxon>Siccirubricoccus</taxon>
    </lineage>
</organism>
<dbReference type="RefSeq" id="WP_186773435.1">
    <property type="nucleotide sequence ID" value="NZ_JACOMF010000071.1"/>
</dbReference>
<comment type="caution">
    <text evidence="1">The sequence shown here is derived from an EMBL/GenBank/DDBJ whole genome shotgun (WGS) entry which is preliminary data.</text>
</comment>
<name>A0A9X0R338_9PROT</name>
<dbReference type="AlphaFoldDB" id="A0A9X0R338"/>
<dbReference type="EMBL" id="JACOMF010000071">
    <property type="protein sequence ID" value="MBC4018691.1"/>
    <property type="molecule type" value="Genomic_DNA"/>
</dbReference>
<sequence>MISMLPWTCKPGRMRDDVEVRLGPGDRERLEGVAADRKSPQHHVWRTRIVLMAADGAGTMAIRASTGKGKPTIWRCGR</sequence>
<evidence type="ECO:0000313" key="2">
    <source>
        <dbReference type="Proteomes" id="UP000600101"/>
    </source>
</evidence>
<proteinExistence type="predicted"/>
<keyword evidence="2" id="KW-1185">Reference proteome</keyword>
<accession>A0A9X0R338</accession>
<reference evidence="1" key="1">
    <citation type="submission" date="2020-08" db="EMBL/GenBank/DDBJ databases">
        <authorList>
            <person name="Hu Y."/>
            <person name="Nguyen S.V."/>
            <person name="Li F."/>
            <person name="Fanning S."/>
        </authorList>
    </citation>
    <scope>NUCLEOTIDE SEQUENCE</scope>
    <source>
        <strain evidence="1">SYSU D8009</strain>
    </source>
</reference>
<protein>
    <submittedName>
        <fullName evidence="1">Uncharacterized protein</fullName>
    </submittedName>
</protein>
<dbReference type="Proteomes" id="UP000600101">
    <property type="component" value="Unassembled WGS sequence"/>
</dbReference>
<gene>
    <name evidence="1" type="ORF">H7965_25850</name>
</gene>